<protein>
    <recommendedName>
        <fullName evidence="5">Secreted protein</fullName>
    </recommendedName>
</protein>
<evidence type="ECO:0000256" key="2">
    <source>
        <dbReference type="SAM" id="SignalP"/>
    </source>
</evidence>
<organism evidence="4">
    <name type="scientific">Melampsora larici-populina (strain 98AG31 / pathotype 3-4-7)</name>
    <name type="common">Poplar leaf rust fungus</name>
    <dbReference type="NCBI Taxonomy" id="747676"/>
    <lineage>
        <taxon>Eukaryota</taxon>
        <taxon>Fungi</taxon>
        <taxon>Dikarya</taxon>
        <taxon>Basidiomycota</taxon>
        <taxon>Pucciniomycotina</taxon>
        <taxon>Pucciniomycetes</taxon>
        <taxon>Pucciniales</taxon>
        <taxon>Melampsoraceae</taxon>
        <taxon>Melampsora</taxon>
    </lineage>
</organism>
<dbReference type="HOGENOM" id="CLU_511980_0_0_1"/>
<dbReference type="Proteomes" id="UP000001072">
    <property type="component" value="Unassembled WGS sequence"/>
</dbReference>
<evidence type="ECO:0000256" key="1">
    <source>
        <dbReference type="SAM" id="MobiDB-lite"/>
    </source>
</evidence>
<feature type="compositionally biased region" description="Basic and acidic residues" evidence="1">
    <location>
        <begin position="182"/>
        <end position="191"/>
    </location>
</feature>
<feature type="region of interest" description="Disordered" evidence="1">
    <location>
        <begin position="181"/>
        <end position="210"/>
    </location>
</feature>
<accession>F4S4I8</accession>
<keyword evidence="4" id="KW-1185">Reference proteome</keyword>
<evidence type="ECO:0008006" key="5">
    <source>
        <dbReference type="Google" id="ProtNLM"/>
    </source>
</evidence>
<feature type="chain" id="PRO_5003321265" description="Secreted protein" evidence="2">
    <location>
        <begin position="25"/>
        <end position="561"/>
    </location>
</feature>
<evidence type="ECO:0000313" key="3">
    <source>
        <dbReference type="EMBL" id="EGG00459.1"/>
    </source>
</evidence>
<dbReference type="VEuPathDB" id="FungiDB:MELLADRAFT_111843"/>
<dbReference type="InParanoid" id="F4S4I8"/>
<dbReference type="EMBL" id="GL883147">
    <property type="protein sequence ID" value="EGG00459.1"/>
    <property type="molecule type" value="Genomic_DNA"/>
</dbReference>
<name>F4S4I8_MELLP</name>
<reference evidence="4" key="1">
    <citation type="journal article" date="2011" name="Proc. Natl. Acad. Sci. U.S.A.">
        <title>Obligate biotrophy features unraveled by the genomic analysis of rust fungi.</title>
        <authorList>
            <person name="Duplessis S."/>
            <person name="Cuomo C.A."/>
            <person name="Lin Y.-C."/>
            <person name="Aerts A."/>
            <person name="Tisserant E."/>
            <person name="Veneault-Fourrey C."/>
            <person name="Joly D.L."/>
            <person name="Hacquard S."/>
            <person name="Amselem J."/>
            <person name="Cantarel B.L."/>
            <person name="Chiu R."/>
            <person name="Coutinho P.M."/>
            <person name="Feau N."/>
            <person name="Field M."/>
            <person name="Frey P."/>
            <person name="Gelhaye E."/>
            <person name="Goldberg J."/>
            <person name="Grabherr M.G."/>
            <person name="Kodira C.D."/>
            <person name="Kohler A."/>
            <person name="Kuees U."/>
            <person name="Lindquist E.A."/>
            <person name="Lucas S.M."/>
            <person name="Mago R."/>
            <person name="Mauceli E."/>
            <person name="Morin E."/>
            <person name="Murat C."/>
            <person name="Pangilinan J.L."/>
            <person name="Park R."/>
            <person name="Pearson M."/>
            <person name="Quesneville H."/>
            <person name="Rouhier N."/>
            <person name="Sakthikumar S."/>
            <person name="Salamov A.A."/>
            <person name="Schmutz J."/>
            <person name="Selles B."/>
            <person name="Shapiro H."/>
            <person name="Tanguay P."/>
            <person name="Tuskan G.A."/>
            <person name="Henrissat B."/>
            <person name="Van de Peer Y."/>
            <person name="Rouze P."/>
            <person name="Ellis J.G."/>
            <person name="Dodds P.N."/>
            <person name="Schein J.E."/>
            <person name="Zhong S."/>
            <person name="Hamelin R.C."/>
            <person name="Grigoriev I.V."/>
            <person name="Szabo L.J."/>
            <person name="Martin F."/>
        </authorList>
    </citation>
    <scope>NUCLEOTIDE SEQUENCE [LARGE SCALE GENOMIC DNA]</scope>
    <source>
        <strain evidence="4">98AG31 / pathotype 3-4-7</strain>
    </source>
</reference>
<dbReference type="KEGG" id="mlr:MELLADRAFT_111843"/>
<feature type="signal peptide" evidence="2">
    <location>
        <begin position="1"/>
        <end position="24"/>
    </location>
</feature>
<keyword evidence="2" id="KW-0732">Signal</keyword>
<sequence>MPLRSTYIVLIAILLNLALNACSSRSKKGRSIQPDHSNTKLGDDTSVSTGLKIGQNFQPTSPLSVNLPPGHHRSIPAIKSRPHGSKLDQTHGNAHFFYENPQGQNIKLTNVFLLKWLLVNRKEQVYLSRHFGKVRVKRSPELGSSIAGIRGGIARLSKGSDHAETISDLPKDKTVLASDLAESSKDLRGEDNPTLERAPSSASLPSLSSNDDQELAKLGFLEAIDVRYKPFLELTDDVMRKKPNPGFIDKEFDEDATDGTEKHQAALEIKERGLTFTAYLALYSEKRLFQSVIDGESEVETNRLVSELEELRSIYVTELERHLKMEDGVHTNRFLRDENLQELEKEVSSIRKSIWAYDTIPATIEHGKTQPNQAKRVWFQESLADAMGRQKALKEIDQRSLADITADAYLNAGKPRSSIVLEAPQDVTYDQVIELANEAQDAMLHFKSLPTIPDNEAKRRAHRPRQKFKLYIETYAQAHGNDFGLFIDVQKISNRREIRKRPYIQMSSLKSKLIIWLDKIKSKIEKLKKLLSRFKSIFKRKNERKFSSSVSPEPFASFEMV</sequence>
<dbReference type="AlphaFoldDB" id="F4S4I8"/>
<feature type="compositionally biased region" description="Low complexity" evidence="1">
    <location>
        <begin position="198"/>
        <end position="209"/>
    </location>
</feature>
<dbReference type="GeneID" id="18924509"/>
<proteinExistence type="predicted"/>
<gene>
    <name evidence="3" type="ORF">MELLADRAFT_111843</name>
</gene>
<evidence type="ECO:0000313" key="4">
    <source>
        <dbReference type="Proteomes" id="UP000001072"/>
    </source>
</evidence>
<dbReference type="RefSeq" id="XP_007416305.1">
    <property type="nucleotide sequence ID" value="XM_007416243.1"/>
</dbReference>